<feature type="domain" description="Superoxide dismutase copper/zinc binding" evidence="2">
    <location>
        <begin position="261"/>
        <end position="379"/>
    </location>
</feature>
<evidence type="ECO:0000313" key="4">
    <source>
        <dbReference type="RefSeq" id="XP_026091951.1"/>
    </source>
</evidence>
<keyword evidence="3" id="KW-1185">Reference proteome</keyword>
<organism evidence="3 4">
    <name type="scientific">Carassius auratus</name>
    <name type="common">Goldfish</name>
    <dbReference type="NCBI Taxonomy" id="7957"/>
    <lineage>
        <taxon>Eukaryota</taxon>
        <taxon>Metazoa</taxon>
        <taxon>Chordata</taxon>
        <taxon>Craniata</taxon>
        <taxon>Vertebrata</taxon>
        <taxon>Euteleostomi</taxon>
        <taxon>Actinopterygii</taxon>
        <taxon>Neopterygii</taxon>
        <taxon>Teleostei</taxon>
        <taxon>Ostariophysi</taxon>
        <taxon>Cypriniformes</taxon>
        <taxon>Cyprinidae</taxon>
        <taxon>Cyprininae</taxon>
        <taxon>Carassius</taxon>
    </lineage>
</organism>
<evidence type="ECO:0000313" key="3">
    <source>
        <dbReference type="Proteomes" id="UP000515129"/>
    </source>
</evidence>
<protein>
    <submittedName>
        <fullName evidence="4">Uncharacterized protein LOC113065050</fullName>
    </submittedName>
</protein>
<dbReference type="GO" id="GO:0006801">
    <property type="term" value="P:superoxide metabolic process"/>
    <property type="evidence" value="ECO:0007669"/>
    <property type="project" value="InterPro"/>
</dbReference>
<dbReference type="Proteomes" id="UP000515129">
    <property type="component" value="Chromosome 47"/>
</dbReference>
<reference evidence="4" key="1">
    <citation type="submission" date="2025-08" db="UniProtKB">
        <authorList>
            <consortium name="RefSeq"/>
        </authorList>
    </citation>
    <scope>IDENTIFICATION</scope>
    <source>
        <strain evidence="4">Wakin</strain>
        <tissue evidence="4">Muscle</tissue>
    </source>
</reference>
<dbReference type="PROSITE" id="PS51257">
    <property type="entry name" value="PROKAR_LIPOPROTEIN"/>
    <property type="match status" value="1"/>
</dbReference>
<gene>
    <name evidence="4" type="primary">LOC113065050</name>
</gene>
<dbReference type="OrthoDB" id="159229at2759"/>
<keyword evidence="1" id="KW-0732">Signal</keyword>
<feature type="domain" description="Superoxide dismutase copper/zinc binding" evidence="2">
    <location>
        <begin position="408"/>
        <end position="553"/>
    </location>
</feature>
<dbReference type="AlphaFoldDB" id="A0A6P6M7T4"/>
<dbReference type="InterPro" id="IPR053257">
    <property type="entry name" value="Cu-only_SOD"/>
</dbReference>
<sequence>MLLPRALTLFILWGSASCVQYRADFNMMGVTGWILFDSTEQKSTTNLTGTGTCRINISLTTFPVMYGHFASPCQKSHIGESVFTFSVDQPQAVVNVSSLFEQNISLDALSVLVDTCTGTRICAGLTSESHVRTWQARFYSPIAGNIYIRQVTGEAGARVLSDLKNVDQTRTFPNVTILVSQSSATSCNTLLGSLDPKSLTKLGVLTVGSPLEPVKSRLEISTLNSNVHFAVLNLTSSYMCAEIRSVAMKVVSAVVNMQGIKGYFTFQQPSPFDLTTIIVNLTNLDRRVGPYHVHQFPLPQMRSPSDSSCSNNNLGGHWNPFNLNTQAPRGSTHDLFEVGDLSAKHGSLENSNNFQATFTDWNLPLFGRNSIVGRSVVMHLPDGTRFACASLGYPGEVSVAKAAFRGLVVGTVLFTQLSSDPYSDVSVFMDLSYGQLSAPSTMNHNWHVHNYPISTETDSDKGGCLSTGGHWNPYNIDTTGSVYTVNCAPDSPFACEVGDISGKHKTVDLQSQMGTVATKNFFTDTTSWLSGMVGRSLVIHGPNQAGPRIACANLTLYRFPSARSDFWLGTGTSEGQVRFSQVSPQGPTILNISFTGLNARAGGYHIHILPIKSTQEPCSDTNIMGHFNPFSVNTASSPAPGNGTVDQYEIGDISGKFGDLTGQNSFQNQYTDGNMPLSGPNSIIGRSLVIHYANGSRMRCADISAEVSQDGNLVIAKAMFSSAITGTVMMSQLSFPDGSFGDVMLEVDVRASQSSNFAEASWYIADKPVGSDGTCPGEEEMYNPFNTTNMNNCSQDRALSCLVGDLTGRHGSLSLKKRQLYNDILLQLAGDFTAVHRALVLRLNNTTTACANIHPESPSATQIFPTMASFSRHDFRKRVADVLNLHISRVSILPGSPSQGPDGKCQQVMYLVSGEVSQEKLRSVKTSDMMGVFKESKTCIPTGNTGLMLVPCRMLLSAMTAAVCLLRSLRH</sequence>
<evidence type="ECO:0000256" key="1">
    <source>
        <dbReference type="SAM" id="SignalP"/>
    </source>
</evidence>
<evidence type="ECO:0000259" key="2">
    <source>
        <dbReference type="Pfam" id="PF00080"/>
    </source>
</evidence>
<accession>A0A6P6M7T4</accession>
<feature type="chain" id="PRO_5027878893" evidence="1">
    <location>
        <begin position="19"/>
        <end position="971"/>
    </location>
</feature>
<name>A0A6P6M7T4_CARAU</name>
<dbReference type="PANTHER" id="PTHR20910">
    <property type="entry name" value="AGAP001623-PA"/>
    <property type="match status" value="1"/>
</dbReference>
<dbReference type="Gene3D" id="2.60.40.200">
    <property type="entry name" value="Superoxide dismutase, copper/zinc binding domain"/>
    <property type="match status" value="4"/>
</dbReference>
<dbReference type="InterPro" id="IPR001424">
    <property type="entry name" value="SOD_Cu_Zn_dom"/>
</dbReference>
<dbReference type="PANTHER" id="PTHR20910:SF1">
    <property type="entry name" value="SUPEROXIDE DISMUTASE COPPER_ZINC BINDING DOMAIN-CONTAINING PROTEIN"/>
    <property type="match status" value="1"/>
</dbReference>
<dbReference type="Pfam" id="PF00080">
    <property type="entry name" value="Sod_Cu"/>
    <property type="match status" value="3"/>
</dbReference>
<dbReference type="GO" id="GO:0046872">
    <property type="term" value="F:metal ion binding"/>
    <property type="evidence" value="ECO:0007669"/>
    <property type="project" value="InterPro"/>
</dbReference>
<dbReference type="RefSeq" id="XP_026091951.1">
    <property type="nucleotide sequence ID" value="XM_026236166.1"/>
</dbReference>
<feature type="signal peptide" evidence="1">
    <location>
        <begin position="1"/>
        <end position="18"/>
    </location>
</feature>
<proteinExistence type="predicted"/>
<dbReference type="GeneID" id="113065050"/>
<feature type="domain" description="Superoxide dismutase copper/zinc binding" evidence="2">
    <location>
        <begin position="574"/>
        <end position="693"/>
    </location>
</feature>
<dbReference type="InterPro" id="IPR036423">
    <property type="entry name" value="SOD-like_Cu/Zn_dom_sf"/>
</dbReference>
<dbReference type="SUPFAM" id="SSF49329">
    <property type="entry name" value="Cu,Zn superoxide dismutase-like"/>
    <property type="match status" value="4"/>
</dbReference>
<dbReference type="KEGG" id="caua:113065050"/>